<dbReference type="SUPFAM" id="SSF55729">
    <property type="entry name" value="Acyl-CoA N-acyltransferases (Nat)"/>
    <property type="match status" value="1"/>
</dbReference>
<dbReference type="InterPro" id="IPR000182">
    <property type="entry name" value="GNAT_dom"/>
</dbReference>
<dbReference type="CDD" id="cd04301">
    <property type="entry name" value="NAT_SF"/>
    <property type="match status" value="1"/>
</dbReference>
<protein>
    <recommendedName>
        <fullName evidence="1">N-acetyltransferase domain-containing protein</fullName>
    </recommendedName>
</protein>
<evidence type="ECO:0000259" key="1">
    <source>
        <dbReference type="PROSITE" id="PS51186"/>
    </source>
</evidence>
<name>A0A1W0D187_9NEIS</name>
<evidence type="ECO:0000313" key="3">
    <source>
        <dbReference type="Proteomes" id="UP000192721"/>
    </source>
</evidence>
<proteinExistence type="predicted"/>
<feature type="domain" description="N-acetyltransferase" evidence="1">
    <location>
        <begin position="19"/>
        <end position="162"/>
    </location>
</feature>
<comment type="caution">
    <text evidence="2">The sequence shown here is derived from an EMBL/GenBank/DDBJ whole genome shotgun (WGS) entry which is preliminary data.</text>
</comment>
<dbReference type="Gene3D" id="3.40.630.30">
    <property type="match status" value="1"/>
</dbReference>
<reference evidence="2 3" key="1">
    <citation type="submission" date="2017-02" db="EMBL/GenBank/DDBJ databases">
        <title>Chromobacterium haemolyticum H5244.</title>
        <authorList>
            <person name="Gulvik C.A."/>
        </authorList>
    </citation>
    <scope>NUCLEOTIDE SEQUENCE [LARGE SCALE GENOMIC DNA]</scope>
    <source>
        <strain evidence="2 3">H5244</strain>
    </source>
</reference>
<dbReference type="AlphaFoldDB" id="A0A1W0D187"/>
<dbReference type="InterPro" id="IPR016181">
    <property type="entry name" value="Acyl_CoA_acyltransferase"/>
</dbReference>
<dbReference type="PROSITE" id="PS51186">
    <property type="entry name" value="GNAT"/>
    <property type="match status" value="1"/>
</dbReference>
<organism evidence="2 3">
    <name type="scientific">Chromobacterium haemolyticum</name>
    <dbReference type="NCBI Taxonomy" id="394935"/>
    <lineage>
        <taxon>Bacteria</taxon>
        <taxon>Pseudomonadati</taxon>
        <taxon>Pseudomonadota</taxon>
        <taxon>Betaproteobacteria</taxon>
        <taxon>Neisseriales</taxon>
        <taxon>Chromobacteriaceae</taxon>
        <taxon>Chromobacterium</taxon>
    </lineage>
</organism>
<accession>A0A1W0D187</accession>
<dbReference type="Pfam" id="PF13508">
    <property type="entry name" value="Acetyltransf_7"/>
    <property type="match status" value="1"/>
</dbReference>
<evidence type="ECO:0000313" key="2">
    <source>
        <dbReference type="EMBL" id="OQS40708.1"/>
    </source>
</evidence>
<dbReference type="GO" id="GO:0016747">
    <property type="term" value="F:acyltransferase activity, transferring groups other than amino-acyl groups"/>
    <property type="evidence" value="ECO:0007669"/>
    <property type="project" value="InterPro"/>
</dbReference>
<dbReference type="EMBL" id="MUKV01000010">
    <property type="protein sequence ID" value="OQS40708.1"/>
    <property type="molecule type" value="Genomic_DNA"/>
</dbReference>
<gene>
    <name evidence="2" type="ORF">B0T45_09960</name>
</gene>
<sequence length="162" mass="18533">MIVRRRREEANGSNRLEAILLAPVSAGDFEVLVQIRITAMRVSLERIGRFDPVRARERLRAGFEPEDTFFIVNAEQKLGFIVFQEREGEMHLDHLYVLPEHQGKGVGALVMRWVLERAALLRLAVRVAALRGSEANRFYQRHGFTLLSQGPFDNHYRLPGPG</sequence>
<dbReference type="Proteomes" id="UP000192721">
    <property type="component" value="Unassembled WGS sequence"/>
</dbReference>